<evidence type="ECO:0000256" key="5">
    <source>
        <dbReference type="ARBA" id="ARBA00022723"/>
    </source>
</evidence>
<evidence type="ECO:0000256" key="12">
    <source>
        <dbReference type="ARBA" id="ARBA00023136"/>
    </source>
</evidence>
<feature type="transmembrane region" description="Helical" evidence="14">
    <location>
        <begin position="92"/>
        <end position="113"/>
    </location>
</feature>
<feature type="transmembrane region" description="Helical" evidence="14">
    <location>
        <begin position="20"/>
        <end position="38"/>
    </location>
</feature>
<evidence type="ECO:0000256" key="6">
    <source>
        <dbReference type="ARBA" id="ARBA00022824"/>
    </source>
</evidence>
<protein>
    <submittedName>
        <fullName evidence="16">Sterol desaturase family protein</fullName>
    </submittedName>
</protein>
<proteinExistence type="predicted"/>
<keyword evidence="10" id="KW-0560">Oxidoreductase</keyword>
<dbReference type="PANTHER" id="PTHR12863">
    <property type="entry name" value="FATTY ACID HYDROXYLASE"/>
    <property type="match status" value="1"/>
</dbReference>
<sequence>MRSETPFMHYAKEFMGQRLILFLFSVCFISGCGVVATFGSIRTAAAMCVGTVIFVLVEYTVHRYILHEFPQIVPFAYKGHVAHHRFPNDSKYLFGPVSFDLLAYLVIFGASFIVTGYDWHLAFAVVFGASGFQIYYQWNHYVSHRPIKPLTPLGKWLKKRHLLHHHLDEHALYGVTNPVLDIVMGTNRPKAIQSRPSASPNEKRIPLS</sequence>
<keyword evidence="17" id="KW-1185">Reference proteome</keyword>
<keyword evidence="9 14" id="KW-1133">Transmembrane helix</keyword>
<keyword evidence="6" id="KW-0256">Endoplasmic reticulum</keyword>
<gene>
    <name evidence="16" type="ORF">IDH41_06585</name>
</gene>
<comment type="cofactor">
    <cofactor evidence="1">
        <name>Zn(2+)</name>
        <dbReference type="ChEBI" id="CHEBI:29105"/>
    </cofactor>
</comment>
<dbReference type="GO" id="GO:0080132">
    <property type="term" value="F:fatty acid 2-hydroxylase activity"/>
    <property type="evidence" value="ECO:0007669"/>
    <property type="project" value="InterPro"/>
</dbReference>
<dbReference type="GO" id="GO:0016020">
    <property type="term" value="C:membrane"/>
    <property type="evidence" value="ECO:0007669"/>
    <property type="project" value="InterPro"/>
</dbReference>
<keyword evidence="11" id="KW-0443">Lipid metabolism</keyword>
<reference evidence="16" key="1">
    <citation type="submission" date="2020-09" db="EMBL/GenBank/DDBJ databases">
        <title>A novel bacterium of genus Paenibacillus, isolated from South China Sea.</title>
        <authorList>
            <person name="Huang H."/>
            <person name="Mo K."/>
            <person name="Hu Y."/>
        </authorList>
    </citation>
    <scope>NUCLEOTIDE SEQUENCE</scope>
    <source>
        <strain evidence="16">IB182493</strain>
    </source>
</reference>
<evidence type="ECO:0000256" key="11">
    <source>
        <dbReference type="ARBA" id="ARBA00023098"/>
    </source>
</evidence>
<accession>A0A927H659</accession>
<keyword evidence="5" id="KW-0479">Metal-binding</keyword>
<evidence type="ECO:0000256" key="4">
    <source>
        <dbReference type="ARBA" id="ARBA00022692"/>
    </source>
</evidence>
<evidence type="ECO:0000256" key="2">
    <source>
        <dbReference type="ARBA" id="ARBA00004477"/>
    </source>
</evidence>
<evidence type="ECO:0000256" key="1">
    <source>
        <dbReference type="ARBA" id="ARBA00001947"/>
    </source>
</evidence>
<keyword evidence="13" id="KW-0275">Fatty acid biosynthesis</keyword>
<dbReference type="PROSITE" id="PS51257">
    <property type="entry name" value="PROKAR_LIPOPROTEIN"/>
    <property type="match status" value="1"/>
</dbReference>
<evidence type="ECO:0000259" key="15">
    <source>
        <dbReference type="Pfam" id="PF04116"/>
    </source>
</evidence>
<evidence type="ECO:0000256" key="7">
    <source>
        <dbReference type="ARBA" id="ARBA00022832"/>
    </source>
</evidence>
<dbReference type="GO" id="GO:0006633">
    <property type="term" value="P:fatty acid biosynthetic process"/>
    <property type="evidence" value="ECO:0007669"/>
    <property type="project" value="UniProtKB-KW"/>
</dbReference>
<dbReference type="EMBL" id="JACXIY010000008">
    <property type="protein sequence ID" value="MBD2868234.1"/>
    <property type="molecule type" value="Genomic_DNA"/>
</dbReference>
<name>A0A927H659_9BACL</name>
<evidence type="ECO:0000313" key="17">
    <source>
        <dbReference type="Proteomes" id="UP000632125"/>
    </source>
</evidence>
<dbReference type="AlphaFoldDB" id="A0A927H659"/>
<dbReference type="Pfam" id="PF04116">
    <property type="entry name" value="FA_hydroxylase"/>
    <property type="match status" value="1"/>
</dbReference>
<dbReference type="InterPro" id="IPR006694">
    <property type="entry name" value="Fatty_acid_hydroxylase"/>
</dbReference>
<evidence type="ECO:0000256" key="10">
    <source>
        <dbReference type="ARBA" id="ARBA00023002"/>
    </source>
</evidence>
<comment type="caution">
    <text evidence="16">The sequence shown here is derived from an EMBL/GenBank/DDBJ whole genome shotgun (WGS) entry which is preliminary data.</text>
</comment>
<organism evidence="16 17">
    <name type="scientific">Paenibacillus arenilitoris</name>
    <dbReference type="NCBI Taxonomy" id="2772299"/>
    <lineage>
        <taxon>Bacteria</taxon>
        <taxon>Bacillati</taxon>
        <taxon>Bacillota</taxon>
        <taxon>Bacilli</taxon>
        <taxon>Bacillales</taxon>
        <taxon>Paenibacillaceae</taxon>
        <taxon>Paenibacillus</taxon>
    </lineage>
</organism>
<evidence type="ECO:0000256" key="3">
    <source>
        <dbReference type="ARBA" id="ARBA00022516"/>
    </source>
</evidence>
<feature type="domain" description="Fatty acid hydroxylase" evidence="15">
    <location>
        <begin position="48"/>
        <end position="186"/>
    </location>
</feature>
<keyword evidence="3" id="KW-0444">Lipid biosynthesis</keyword>
<feature type="transmembrane region" description="Helical" evidence="14">
    <location>
        <begin position="119"/>
        <end position="138"/>
    </location>
</feature>
<dbReference type="InterPro" id="IPR014430">
    <property type="entry name" value="Scs7"/>
</dbReference>
<evidence type="ECO:0000256" key="14">
    <source>
        <dbReference type="SAM" id="Phobius"/>
    </source>
</evidence>
<dbReference type="GO" id="GO:0005506">
    <property type="term" value="F:iron ion binding"/>
    <property type="evidence" value="ECO:0007669"/>
    <property type="project" value="InterPro"/>
</dbReference>
<evidence type="ECO:0000256" key="13">
    <source>
        <dbReference type="ARBA" id="ARBA00023160"/>
    </source>
</evidence>
<keyword evidence="12 14" id="KW-0472">Membrane</keyword>
<evidence type="ECO:0000256" key="8">
    <source>
        <dbReference type="ARBA" id="ARBA00022833"/>
    </source>
</evidence>
<feature type="transmembrane region" description="Helical" evidence="14">
    <location>
        <begin position="44"/>
        <end position="61"/>
    </location>
</feature>
<keyword evidence="4 14" id="KW-0812">Transmembrane</keyword>
<dbReference type="PANTHER" id="PTHR12863:SF1">
    <property type="entry name" value="FATTY ACID 2-HYDROXYLASE"/>
    <property type="match status" value="1"/>
</dbReference>
<evidence type="ECO:0000313" key="16">
    <source>
        <dbReference type="EMBL" id="MBD2868234.1"/>
    </source>
</evidence>
<comment type="subcellular location">
    <subcellularLocation>
        <location evidence="2">Endoplasmic reticulum membrane</location>
        <topology evidence="2">Multi-pass membrane protein</topology>
    </subcellularLocation>
</comment>
<dbReference type="Proteomes" id="UP000632125">
    <property type="component" value="Unassembled WGS sequence"/>
</dbReference>
<evidence type="ECO:0000256" key="9">
    <source>
        <dbReference type="ARBA" id="ARBA00022989"/>
    </source>
</evidence>
<keyword evidence="7" id="KW-0276">Fatty acid metabolism</keyword>
<dbReference type="RefSeq" id="WP_190859384.1">
    <property type="nucleotide sequence ID" value="NZ_JACXIY010000008.1"/>
</dbReference>
<keyword evidence="8" id="KW-0862">Zinc</keyword>